<evidence type="ECO:0000256" key="1">
    <source>
        <dbReference type="ARBA" id="ARBA00010928"/>
    </source>
</evidence>
<proteinExistence type="inferred from homology"/>
<keyword evidence="5" id="KW-1185">Reference proteome</keyword>
<protein>
    <recommendedName>
        <fullName evidence="6">Gfo/Idh/MocA-like oxidoreductase N-terminal domain-containing protein</fullName>
    </recommendedName>
</protein>
<dbReference type="Gene3D" id="3.30.360.10">
    <property type="entry name" value="Dihydrodipicolinate Reductase, domain 2"/>
    <property type="match status" value="1"/>
</dbReference>
<dbReference type="PANTHER" id="PTHR46368:SF4">
    <property type="entry name" value="OS10G0403700 PROTEIN"/>
    <property type="match status" value="1"/>
</dbReference>
<dbReference type="Pfam" id="PF22725">
    <property type="entry name" value="GFO_IDH_MocA_C3"/>
    <property type="match status" value="1"/>
</dbReference>
<dbReference type="AlphaFoldDB" id="A0A8T0G5Y9"/>
<evidence type="ECO:0008006" key="6">
    <source>
        <dbReference type="Google" id="ProtNLM"/>
    </source>
</evidence>
<reference evidence="4" key="1">
    <citation type="submission" date="2020-06" db="EMBL/GenBank/DDBJ databases">
        <title>WGS assembly of Ceratodon purpureus strain R40.</title>
        <authorList>
            <person name="Carey S.B."/>
            <person name="Jenkins J."/>
            <person name="Shu S."/>
            <person name="Lovell J.T."/>
            <person name="Sreedasyam A."/>
            <person name="Maumus F."/>
            <person name="Tiley G.P."/>
            <person name="Fernandez-Pozo N."/>
            <person name="Barry K."/>
            <person name="Chen C."/>
            <person name="Wang M."/>
            <person name="Lipzen A."/>
            <person name="Daum C."/>
            <person name="Saski C.A."/>
            <person name="Payton A.C."/>
            <person name="Mcbreen J.C."/>
            <person name="Conrad R.E."/>
            <person name="Kollar L.M."/>
            <person name="Olsson S."/>
            <person name="Huttunen S."/>
            <person name="Landis J.B."/>
            <person name="Wickett N.J."/>
            <person name="Johnson M.G."/>
            <person name="Rensing S.A."/>
            <person name="Grimwood J."/>
            <person name="Schmutz J."/>
            <person name="Mcdaniel S.F."/>
        </authorList>
    </citation>
    <scope>NUCLEOTIDE SEQUENCE</scope>
    <source>
        <strain evidence="4">R40</strain>
    </source>
</reference>
<feature type="domain" description="Gfo/Idh/MocA-like oxidoreductase N-terminal" evidence="2">
    <location>
        <begin position="6"/>
        <end position="126"/>
    </location>
</feature>
<evidence type="ECO:0000259" key="3">
    <source>
        <dbReference type="Pfam" id="PF22725"/>
    </source>
</evidence>
<dbReference type="Proteomes" id="UP000822688">
    <property type="component" value="Chromosome 12"/>
</dbReference>
<evidence type="ECO:0000259" key="2">
    <source>
        <dbReference type="Pfam" id="PF01408"/>
    </source>
</evidence>
<comment type="similarity">
    <text evidence="1">Belongs to the Gfo/Idh/MocA family.</text>
</comment>
<dbReference type="SUPFAM" id="SSF51735">
    <property type="entry name" value="NAD(P)-binding Rossmann-fold domains"/>
    <property type="match status" value="1"/>
</dbReference>
<dbReference type="SUPFAM" id="SSF55347">
    <property type="entry name" value="Glyceraldehyde-3-phosphate dehydrogenase-like, C-terminal domain"/>
    <property type="match status" value="1"/>
</dbReference>
<dbReference type="InterPro" id="IPR000683">
    <property type="entry name" value="Gfo/Idh/MocA-like_OxRdtase_N"/>
</dbReference>
<dbReference type="Gene3D" id="3.40.50.720">
    <property type="entry name" value="NAD(P)-binding Rossmann-like Domain"/>
    <property type="match status" value="1"/>
</dbReference>
<evidence type="ECO:0000313" key="5">
    <source>
        <dbReference type="Proteomes" id="UP000822688"/>
    </source>
</evidence>
<sequence length="359" mass="39571">MGGRKVRFGILGCAGIAEKLVRAMLMLPEQVQITAVGSRSLGKAQAFAARNKLPADVKLYESYDAVLDDGEVDAVYLPLPTGLHLEWVTKAAEKGKHVLLEKPVAPTVEELDEFLAVVERNQLQFMDGTMFMHHPRTAQMQQVLRNSQVVGELREVIAVFITDLGVPTGWTSDIRGQPHLDGLGCLGDIGWYCIRLILWAYDFEMPHTVTAHSGSKLSDTGVLTVCGATFEWKDGRIGTMRTSFLGDMVMKGICAGSKGTLEIDDFVIPKKEDLASYRVKEATVWEDRSIGWGSREEVHQVKTSLPQEALMVQEFSRLVSNILDGGVPEPVWVTVARKTQILLNAVKSSIESNCNTITL</sequence>
<accession>A0A8T0G5Y9</accession>
<organism evidence="4 5">
    <name type="scientific">Ceratodon purpureus</name>
    <name type="common">Fire moss</name>
    <name type="synonym">Dicranum purpureum</name>
    <dbReference type="NCBI Taxonomy" id="3225"/>
    <lineage>
        <taxon>Eukaryota</taxon>
        <taxon>Viridiplantae</taxon>
        <taxon>Streptophyta</taxon>
        <taxon>Embryophyta</taxon>
        <taxon>Bryophyta</taxon>
        <taxon>Bryophytina</taxon>
        <taxon>Bryopsida</taxon>
        <taxon>Dicranidae</taxon>
        <taxon>Pseudoditrichales</taxon>
        <taxon>Ditrichaceae</taxon>
        <taxon>Ceratodon</taxon>
    </lineage>
</organism>
<gene>
    <name evidence="4" type="ORF">KC19_12G017100</name>
</gene>
<dbReference type="PANTHER" id="PTHR46368">
    <property type="match status" value="1"/>
</dbReference>
<name>A0A8T0G5Y9_CERPU</name>
<dbReference type="GO" id="GO:0000166">
    <property type="term" value="F:nucleotide binding"/>
    <property type="evidence" value="ECO:0007669"/>
    <property type="project" value="InterPro"/>
</dbReference>
<dbReference type="InterPro" id="IPR036291">
    <property type="entry name" value="NAD(P)-bd_dom_sf"/>
</dbReference>
<comment type="caution">
    <text evidence="4">The sequence shown here is derived from an EMBL/GenBank/DDBJ whole genome shotgun (WGS) entry which is preliminary data.</text>
</comment>
<dbReference type="InterPro" id="IPR055170">
    <property type="entry name" value="GFO_IDH_MocA-like_dom"/>
</dbReference>
<feature type="domain" description="GFO/IDH/MocA-like oxidoreductase" evidence="3">
    <location>
        <begin position="146"/>
        <end position="261"/>
    </location>
</feature>
<dbReference type="Pfam" id="PF01408">
    <property type="entry name" value="GFO_IDH_MocA"/>
    <property type="match status" value="1"/>
</dbReference>
<dbReference type="EMBL" id="CM026433">
    <property type="protein sequence ID" value="KAG0553509.1"/>
    <property type="molecule type" value="Genomic_DNA"/>
</dbReference>
<evidence type="ECO:0000313" key="4">
    <source>
        <dbReference type="EMBL" id="KAG0553509.1"/>
    </source>
</evidence>